<evidence type="ECO:0000313" key="4">
    <source>
        <dbReference type="Proteomes" id="UP000273252"/>
    </source>
</evidence>
<dbReference type="InterPro" id="IPR005220">
    <property type="entry name" value="CarO-like"/>
</dbReference>
<dbReference type="AlphaFoldDB" id="A0A3A6QAX1"/>
<sequence>MNKKLLLAAIALTASTSVFAEGYAGSNTVTTPGFSGPSQGISTVKEVLDTGVFSDDLPVTLTGHIKSSLGGEMYMFTDKTGEITVEIDHDKWMGQSATPESTVQLYGEIDKGISGTKVDVEVLKVLPVSK</sequence>
<dbReference type="Pfam" id="PF04076">
    <property type="entry name" value="BOF"/>
    <property type="match status" value="1"/>
</dbReference>
<dbReference type="PANTHER" id="PTHR36571:SF1">
    <property type="entry name" value="PROTEIN YGIW"/>
    <property type="match status" value="1"/>
</dbReference>
<dbReference type="EMBL" id="QVMU01000016">
    <property type="protein sequence ID" value="RJX69401.1"/>
    <property type="molecule type" value="Genomic_DNA"/>
</dbReference>
<evidence type="ECO:0000313" key="3">
    <source>
        <dbReference type="EMBL" id="RJX69401.1"/>
    </source>
</evidence>
<accession>A0A3A6QAX1</accession>
<dbReference type="InterPro" id="IPR036700">
    <property type="entry name" value="BOBF_sf"/>
</dbReference>
<dbReference type="Proteomes" id="UP000273252">
    <property type="component" value="Unassembled WGS sequence"/>
</dbReference>
<feature type="signal peptide" evidence="2">
    <location>
        <begin position="1"/>
        <end position="20"/>
    </location>
</feature>
<dbReference type="SUPFAM" id="SSF101756">
    <property type="entry name" value="Hypothetical protein YgiW"/>
    <property type="match status" value="1"/>
</dbReference>
<name>A0A3A6QAX1_9VIBR</name>
<dbReference type="NCBIfam" id="NF033674">
    <property type="entry name" value="stress_OB_fold"/>
    <property type="match status" value="1"/>
</dbReference>
<keyword evidence="4" id="KW-1185">Reference proteome</keyword>
<evidence type="ECO:0000256" key="1">
    <source>
        <dbReference type="ARBA" id="ARBA00022729"/>
    </source>
</evidence>
<evidence type="ECO:0000256" key="2">
    <source>
        <dbReference type="SAM" id="SignalP"/>
    </source>
</evidence>
<dbReference type="RefSeq" id="WP_120033024.1">
    <property type="nucleotide sequence ID" value="NZ_QVMU01000016.1"/>
</dbReference>
<reference evidence="3 4" key="1">
    <citation type="submission" date="2018-08" db="EMBL/GenBank/DDBJ databases">
        <title>Vibrio isolated from the Eastern China Marginal Seas.</title>
        <authorList>
            <person name="Li Y."/>
        </authorList>
    </citation>
    <scope>NUCLEOTIDE SEQUENCE [LARGE SCALE GENOMIC DNA]</scope>
    <source>
        <strain evidence="3 4">BEI233</strain>
    </source>
</reference>
<feature type="chain" id="PRO_5017399569" evidence="2">
    <location>
        <begin position="21"/>
        <end position="130"/>
    </location>
</feature>
<dbReference type="PANTHER" id="PTHR36571">
    <property type="entry name" value="PROTEIN YGIW"/>
    <property type="match status" value="1"/>
</dbReference>
<dbReference type="Gene3D" id="2.40.50.200">
    <property type="entry name" value="Bacterial OB-fold"/>
    <property type="match status" value="1"/>
</dbReference>
<dbReference type="OrthoDB" id="598245at2"/>
<gene>
    <name evidence="3" type="ORF">DZ860_15560</name>
</gene>
<proteinExistence type="predicted"/>
<keyword evidence="1 2" id="KW-0732">Signal</keyword>
<protein>
    <submittedName>
        <fullName evidence="3">Uncharacterized protein</fullName>
    </submittedName>
</protein>
<organism evidence="3 4">
    <name type="scientific">Vibrio sinensis</name>
    <dbReference type="NCBI Taxonomy" id="2302434"/>
    <lineage>
        <taxon>Bacteria</taxon>
        <taxon>Pseudomonadati</taxon>
        <taxon>Pseudomonadota</taxon>
        <taxon>Gammaproteobacteria</taxon>
        <taxon>Vibrionales</taxon>
        <taxon>Vibrionaceae</taxon>
        <taxon>Vibrio</taxon>
    </lineage>
</organism>
<comment type="caution">
    <text evidence="3">The sequence shown here is derived from an EMBL/GenBank/DDBJ whole genome shotgun (WGS) entry which is preliminary data.</text>
</comment>